<protein>
    <submittedName>
        <fullName evidence="1">Uncharacterized protein</fullName>
    </submittedName>
</protein>
<reference evidence="1 2" key="1">
    <citation type="submission" date="2015-12" db="EMBL/GenBank/DDBJ databases">
        <title>Draft genome sequence of Moniliophthora roreri, the causal agent of frosty pod rot of cacao.</title>
        <authorList>
            <person name="Aime M.C."/>
            <person name="Diaz-Valderrama J.R."/>
            <person name="Kijpornyongpan T."/>
            <person name="Phillips-Mora W."/>
        </authorList>
    </citation>
    <scope>NUCLEOTIDE SEQUENCE [LARGE SCALE GENOMIC DNA]</scope>
    <source>
        <strain evidence="1 2">MCA 2952</strain>
    </source>
</reference>
<dbReference type="EMBL" id="LATX01001715">
    <property type="protein sequence ID" value="KTB38974.1"/>
    <property type="molecule type" value="Genomic_DNA"/>
</dbReference>
<accession>A0A0W0FRL5</accession>
<proteinExistence type="predicted"/>
<sequence length="420" mass="48250">MEDKYIIPVMKFIEQYVFKSKFVRIWYELEEVNEDAHEITVYTSRIHSTSSSMRDALVTLLVVRQGHICWDDLRMPPDRDFRADRSVKCNKNISLISKLHAIWNDRKVKYIVLTDEFRAVVVSGFRRFPGNEDVYLILSPFQLSQQTSLRCILGLTLNQSSPEHHFDPMMSVERLRGVLGRDSDEAIAMNSPALNFSDFDLFTMQHRRPDALAFLDWKSTAEKRAVARLPVVGDILGVAVNRFAEKEPLLHFTLPLDKPRAETSDLLMNNPRPRQSGIDEFLQLSQGTLQFRIDKVVRSGTAKFSQVFFGSLLRTARGGTSTVCETPICLKLFDEVLFPIKVRIEDLASDPRNCCRSLHFASDMMRREHATYQRLQYLQGTLLPHNYGFHEVCDICLSISCYWILHSLLSLMEGLSGAFS</sequence>
<gene>
    <name evidence="1" type="ORF">WG66_8446</name>
</gene>
<dbReference type="AlphaFoldDB" id="A0A0W0FRL5"/>
<comment type="caution">
    <text evidence="1">The sequence shown here is derived from an EMBL/GenBank/DDBJ whole genome shotgun (WGS) entry which is preliminary data.</text>
</comment>
<organism evidence="1 2">
    <name type="scientific">Moniliophthora roreri</name>
    <name type="common">Frosty pod rot fungus</name>
    <name type="synonym">Monilia roreri</name>
    <dbReference type="NCBI Taxonomy" id="221103"/>
    <lineage>
        <taxon>Eukaryota</taxon>
        <taxon>Fungi</taxon>
        <taxon>Dikarya</taxon>
        <taxon>Basidiomycota</taxon>
        <taxon>Agaricomycotina</taxon>
        <taxon>Agaricomycetes</taxon>
        <taxon>Agaricomycetidae</taxon>
        <taxon>Agaricales</taxon>
        <taxon>Marasmiineae</taxon>
        <taxon>Marasmiaceae</taxon>
        <taxon>Moniliophthora</taxon>
    </lineage>
</organism>
<dbReference type="Proteomes" id="UP000054988">
    <property type="component" value="Unassembled WGS sequence"/>
</dbReference>
<evidence type="ECO:0000313" key="1">
    <source>
        <dbReference type="EMBL" id="KTB38974.1"/>
    </source>
</evidence>
<evidence type="ECO:0000313" key="2">
    <source>
        <dbReference type="Proteomes" id="UP000054988"/>
    </source>
</evidence>
<name>A0A0W0FRL5_MONRR</name>